<evidence type="ECO:0000256" key="2">
    <source>
        <dbReference type="ARBA" id="ARBA00004123"/>
    </source>
</evidence>
<sequence length="421" mass="47109">MTASEATDGRPPLKRGPDPESFVERPAKRGRSRKYPERPSWAQLHPSNPRSREPGVAPNSREGPAPASRHQQPPLSHANTREDSSQATQQSNGQPPPQMNGAGAKPWLRNPPLDDELILARQVLGLPWERSIKWVKPVSGVSRAVADWLFLNFRENADIGRDARVGAIEIEAKLGTLLNDRNERIRLPVRNACVLQPDFPVTFQSSMNANEHRHMNAFLNEATKDATSEPGRQKLHYKHTKETDSFLPLSKAGYDLLPDAAYRNAHRPRAREPSLRTSTNNADGSVVARIVKVKIADDLHVYGAGEPYDVRISMNLEVNFMGKDIDPCALHDDSNPNKNKPNRVKDRMSYRHLNNTFLIDLTRVDSPGMDPIYELELELNANVARDQYALLTEGRQSAYMPVVEGFVDNLALLMKQARGPA</sequence>
<dbReference type="STRING" id="675120.N1PYT1"/>
<dbReference type="InterPro" id="IPR004206">
    <property type="entry name" value="mRNA_triPase_Cet1"/>
</dbReference>
<evidence type="ECO:0000256" key="3">
    <source>
        <dbReference type="ARBA" id="ARBA00006345"/>
    </source>
</evidence>
<evidence type="ECO:0000259" key="10">
    <source>
        <dbReference type="Pfam" id="PF02940"/>
    </source>
</evidence>
<dbReference type="HOGENOM" id="CLU_018004_1_0_1"/>
<dbReference type="GO" id="GO:0031533">
    <property type="term" value="C:mRNA capping enzyme complex"/>
    <property type="evidence" value="ECO:0007669"/>
    <property type="project" value="UniProtKB-UniRule"/>
</dbReference>
<keyword evidence="8" id="KW-0506">mRNA capping</keyword>
<dbReference type="GO" id="GO:0140818">
    <property type="term" value="F:mRNA 5'-triphosphate monophosphatase activity"/>
    <property type="evidence" value="ECO:0007669"/>
    <property type="project" value="UniProtKB-EC"/>
</dbReference>
<comment type="similarity">
    <text evidence="3 8">Belongs to the fungal TPase family.</text>
</comment>
<reference evidence="11 12" key="2">
    <citation type="journal article" date="2012" name="PLoS Pathog.">
        <title>Diverse lifestyles and strategies of plant pathogenesis encoded in the genomes of eighteen Dothideomycetes fungi.</title>
        <authorList>
            <person name="Ohm R.A."/>
            <person name="Feau N."/>
            <person name="Henrissat B."/>
            <person name="Schoch C.L."/>
            <person name="Horwitz B.A."/>
            <person name="Barry K.W."/>
            <person name="Condon B.J."/>
            <person name="Copeland A.C."/>
            <person name="Dhillon B."/>
            <person name="Glaser F."/>
            <person name="Hesse C.N."/>
            <person name="Kosti I."/>
            <person name="LaButti K."/>
            <person name="Lindquist E.A."/>
            <person name="Lucas S."/>
            <person name="Salamov A.A."/>
            <person name="Bradshaw R.E."/>
            <person name="Ciuffetti L."/>
            <person name="Hamelin R.C."/>
            <person name="Kema G.H.J."/>
            <person name="Lawrence C."/>
            <person name="Scott J.A."/>
            <person name="Spatafora J.W."/>
            <person name="Turgeon B.G."/>
            <person name="de Wit P.J.G.M."/>
            <person name="Zhong S."/>
            <person name="Goodwin S.B."/>
            <person name="Grigoriev I.V."/>
        </authorList>
    </citation>
    <scope>NUCLEOTIDE SEQUENCE [LARGE SCALE GENOMIC DNA]</scope>
    <source>
        <strain evidence="12">NZE10 / CBS 128990</strain>
    </source>
</reference>
<dbReference type="Pfam" id="PF02940">
    <property type="entry name" value="mRNA_triPase"/>
    <property type="match status" value="1"/>
</dbReference>
<dbReference type="OrthoDB" id="272147at2759"/>
<dbReference type="AlphaFoldDB" id="N1PYT1"/>
<accession>N1PYT1</accession>
<dbReference type="OMA" id="ECKNEAR"/>
<evidence type="ECO:0000256" key="1">
    <source>
        <dbReference type="ARBA" id="ARBA00001946"/>
    </source>
</evidence>
<keyword evidence="12" id="KW-1185">Reference proteome</keyword>
<keyword evidence="6 8" id="KW-0539">Nucleus</keyword>
<keyword evidence="4 8" id="KW-0507">mRNA processing</keyword>
<feature type="compositionally biased region" description="Basic and acidic residues" evidence="9">
    <location>
        <begin position="15"/>
        <end position="27"/>
    </location>
</feature>
<evidence type="ECO:0000256" key="8">
    <source>
        <dbReference type="RuleBase" id="RU367053"/>
    </source>
</evidence>
<dbReference type="GO" id="GO:0006370">
    <property type="term" value="P:7-methylguanosine mRNA capping"/>
    <property type="evidence" value="ECO:0007669"/>
    <property type="project" value="UniProtKB-UniRule"/>
</dbReference>
<comment type="subunit">
    <text evidence="8">Heterodimer. The mRNA-capping enzyme is composed of two separate chains alpha and beta, respectively a mRNA guanylyltransferase and an mRNA 5'-triphosphate monophosphatase.</text>
</comment>
<dbReference type="EC" id="3.6.1.74" evidence="8"/>
<evidence type="ECO:0000313" key="12">
    <source>
        <dbReference type="Proteomes" id="UP000016933"/>
    </source>
</evidence>
<comment type="catalytic activity">
    <reaction evidence="7">
        <text>a 5'-end triphospho-ribonucleoside in mRNA + H2O = a 5'-end diphospho-ribonucleoside in mRNA + phosphate + H(+)</text>
        <dbReference type="Rhea" id="RHEA:67004"/>
        <dbReference type="Rhea" id="RHEA-COMP:17164"/>
        <dbReference type="Rhea" id="RHEA-COMP:17165"/>
        <dbReference type="ChEBI" id="CHEBI:15377"/>
        <dbReference type="ChEBI" id="CHEBI:15378"/>
        <dbReference type="ChEBI" id="CHEBI:43474"/>
        <dbReference type="ChEBI" id="CHEBI:167616"/>
        <dbReference type="ChEBI" id="CHEBI:167618"/>
        <dbReference type="EC" id="3.6.1.74"/>
    </reaction>
    <physiologicalReaction direction="left-to-right" evidence="7">
        <dbReference type="Rhea" id="RHEA:67005"/>
    </physiologicalReaction>
</comment>
<proteinExistence type="inferred from homology"/>
<comment type="cofactor">
    <cofactor evidence="1 8">
        <name>Mg(2+)</name>
        <dbReference type="ChEBI" id="CHEBI:18420"/>
    </cofactor>
</comment>
<dbReference type="Proteomes" id="UP000016933">
    <property type="component" value="Unassembled WGS sequence"/>
</dbReference>
<keyword evidence="5 8" id="KW-0378">Hydrolase</keyword>
<dbReference type="InterPro" id="IPR033469">
    <property type="entry name" value="CYTH-like_dom_sf"/>
</dbReference>
<protein>
    <recommendedName>
        <fullName evidence="8">mRNA-capping enzyme subunit beta</fullName>
        <ecNumber evidence="8">3.6.1.74</ecNumber>
    </recommendedName>
    <alternativeName>
        <fullName evidence="8">mRNA 5'-phosphatase</fullName>
    </alternativeName>
    <alternativeName>
        <fullName evidence="8">mRNA 5'-triphosphate monophosphatase</fullName>
    </alternativeName>
</protein>
<dbReference type="Gene3D" id="3.20.100.10">
    <property type="entry name" value="mRNA triphosphatase Cet1-like"/>
    <property type="match status" value="1"/>
</dbReference>
<feature type="compositionally biased region" description="Polar residues" evidence="9">
    <location>
        <begin position="69"/>
        <end position="78"/>
    </location>
</feature>
<evidence type="ECO:0000313" key="11">
    <source>
        <dbReference type="EMBL" id="EME48666.1"/>
    </source>
</evidence>
<organism evidence="11 12">
    <name type="scientific">Dothistroma septosporum (strain NZE10 / CBS 128990)</name>
    <name type="common">Red band needle blight fungus</name>
    <name type="synonym">Mycosphaerella pini</name>
    <dbReference type="NCBI Taxonomy" id="675120"/>
    <lineage>
        <taxon>Eukaryota</taxon>
        <taxon>Fungi</taxon>
        <taxon>Dikarya</taxon>
        <taxon>Ascomycota</taxon>
        <taxon>Pezizomycotina</taxon>
        <taxon>Dothideomycetes</taxon>
        <taxon>Dothideomycetidae</taxon>
        <taxon>Mycosphaerellales</taxon>
        <taxon>Mycosphaerellaceae</taxon>
        <taxon>Dothistroma</taxon>
    </lineage>
</organism>
<comment type="subcellular location">
    <subcellularLocation>
        <location evidence="2 8">Nucleus</location>
    </subcellularLocation>
</comment>
<dbReference type="PANTHER" id="PTHR28118">
    <property type="entry name" value="POLYNUCLEOTIDE 5'-TRIPHOSPHATASE-RELATED"/>
    <property type="match status" value="1"/>
</dbReference>
<dbReference type="EMBL" id="KB446535">
    <property type="protein sequence ID" value="EME48666.1"/>
    <property type="molecule type" value="Genomic_DNA"/>
</dbReference>
<dbReference type="eggNOG" id="ENOG502RZAX">
    <property type="taxonomic scope" value="Eukaryota"/>
</dbReference>
<gene>
    <name evidence="11" type="ORF">DOTSEDRAFT_118922</name>
</gene>
<dbReference type="InterPro" id="IPR040343">
    <property type="entry name" value="Cet1/Ctl1"/>
</dbReference>
<evidence type="ECO:0000256" key="9">
    <source>
        <dbReference type="SAM" id="MobiDB-lite"/>
    </source>
</evidence>
<reference evidence="12" key="1">
    <citation type="journal article" date="2012" name="PLoS Genet.">
        <title>The genomes of the fungal plant pathogens Cladosporium fulvum and Dothistroma septosporum reveal adaptation to different hosts and lifestyles but also signatures of common ancestry.</title>
        <authorList>
            <person name="de Wit P.J.G.M."/>
            <person name="van der Burgt A."/>
            <person name="Oekmen B."/>
            <person name="Stergiopoulos I."/>
            <person name="Abd-Elsalam K.A."/>
            <person name="Aerts A.L."/>
            <person name="Bahkali A.H."/>
            <person name="Beenen H.G."/>
            <person name="Chettri P."/>
            <person name="Cox M.P."/>
            <person name="Datema E."/>
            <person name="de Vries R.P."/>
            <person name="Dhillon B."/>
            <person name="Ganley A.R."/>
            <person name="Griffiths S.A."/>
            <person name="Guo Y."/>
            <person name="Hamelin R.C."/>
            <person name="Henrissat B."/>
            <person name="Kabir M.S."/>
            <person name="Jashni M.K."/>
            <person name="Kema G."/>
            <person name="Klaubauf S."/>
            <person name="Lapidus A."/>
            <person name="Levasseur A."/>
            <person name="Lindquist E."/>
            <person name="Mehrabi R."/>
            <person name="Ohm R.A."/>
            <person name="Owen T.J."/>
            <person name="Salamov A."/>
            <person name="Schwelm A."/>
            <person name="Schijlen E."/>
            <person name="Sun H."/>
            <person name="van den Burg H.A."/>
            <person name="van Ham R.C.H.J."/>
            <person name="Zhang S."/>
            <person name="Goodwin S.B."/>
            <person name="Grigoriev I.V."/>
            <person name="Collemare J."/>
            <person name="Bradshaw R.E."/>
        </authorList>
    </citation>
    <scope>NUCLEOTIDE SEQUENCE [LARGE SCALE GENOMIC DNA]</scope>
    <source>
        <strain evidence="12">NZE10 / CBS 128990</strain>
    </source>
</reference>
<name>N1PYT1_DOTSN</name>
<evidence type="ECO:0000256" key="7">
    <source>
        <dbReference type="ARBA" id="ARBA00047740"/>
    </source>
</evidence>
<comment type="function">
    <text evidence="8">First step of mRNA capping. Converts the 5'-triphosphate end of a nascent mRNA chain into a diphosphate end.</text>
</comment>
<dbReference type="SUPFAM" id="SSF55154">
    <property type="entry name" value="CYTH-like phosphatases"/>
    <property type="match status" value="1"/>
</dbReference>
<evidence type="ECO:0000256" key="6">
    <source>
        <dbReference type="ARBA" id="ARBA00023242"/>
    </source>
</evidence>
<dbReference type="GO" id="GO:0004651">
    <property type="term" value="F:polynucleotide 5'-phosphatase activity"/>
    <property type="evidence" value="ECO:0007669"/>
    <property type="project" value="UniProtKB-UniRule"/>
</dbReference>
<dbReference type="PANTHER" id="PTHR28118:SF1">
    <property type="entry name" value="POLYNUCLEOTIDE 5'-TRIPHOSPHATASE CTL1-RELATED"/>
    <property type="match status" value="1"/>
</dbReference>
<dbReference type="InterPro" id="IPR037009">
    <property type="entry name" value="mRNA_triPase_Cet1_sf"/>
</dbReference>
<evidence type="ECO:0000256" key="5">
    <source>
        <dbReference type="ARBA" id="ARBA00022801"/>
    </source>
</evidence>
<dbReference type="CDD" id="cd07470">
    <property type="entry name" value="CYTH-like_mRNA_RTPase"/>
    <property type="match status" value="1"/>
</dbReference>
<evidence type="ECO:0000256" key="4">
    <source>
        <dbReference type="ARBA" id="ARBA00022664"/>
    </source>
</evidence>
<feature type="region of interest" description="Disordered" evidence="9">
    <location>
        <begin position="1"/>
        <end position="109"/>
    </location>
</feature>
<feature type="domain" description="mRNA triphosphatase Cet1-like" evidence="10">
    <location>
        <begin position="141"/>
        <end position="379"/>
    </location>
</feature>